<reference evidence="1" key="1">
    <citation type="submission" date="2014-05" db="EMBL/GenBank/DDBJ databases">
        <authorList>
            <person name="Chronopoulou M."/>
        </authorList>
    </citation>
    <scope>NUCLEOTIDE SEQUENCE</scope>
    <source>
        <tissue evidence="1">Whole organism</tissue>
    </source>
</reference>
<proteinExistence type="predicted"/>
<dbReference type="EMBL" id="HACA01025846">
    <property type="protein sequence ID" value="CDW43207.1"/>
    <property type="molecule type" value="Transcribed_RNA"/>
</dbReference>
<sequence>MSFLPVTKKISELVHRFGVRNQVRNNAHDLHHFHDEIIMIQRALKANDIDLEDTNVRRFVIPLLDSKVSCILRDGRE</sequence>
<organism evidence="1">
    <name type="scientific">Lepeophtheirus salmonis</name>
    <name type="common">Salmon louse</name>
    <name type="synonym">Caligus salmonis</name>
    <dbReference type="NCBI Taxonomy" id="72036"/>
    <lineage>
        <taxon>Eukaryota</taxon>
        <taxon>Metazoa</taxon>
        <taxon>Ecdysozoa</taxon>
        <taxon>Arthropoda</taxon>
        <taxon>Crustacea</taxon>
        <taxon>Multicrustacea</taxon>
        <taxon>Hexanauplia</taxon>
        <taxon>Copepoda</taxon>
        <taxon>Siphonostomatoida</taxon>
        <taxon>Caligidae</taxon>
        <taxon>Lepeophtheirus</taxon>
    </lineage>
</organism>
<name>A0A0K2UZA6_LEPSM</name>
<dbReference type="AlphaFoldDB" id="A0A0K2UZA6"/>
<protein>
    <submittedName>
        <fullName evidence="1">Uncharacterized protein</fullName>
    </submittedName>
</protein>
<accession>A0A0K2UZA6</accession>
<evidence type="ECO:0000313" key="1">
    <source>
        <dbReference type="EMBL" id="CDW43207.1"/>
    </source>
</evidence>